<dbReference type="RefSeq" id="WP_204130155.1">
    <property type="nucleotide sequence ID" value="NZ_JAFDVD010000005.1"/>
</dbReference>
<dbReference type="EMBL" id="JAFDVD010000005">
    <property type="protein sequence ID" value="MBM6399679.1"/>
    <property type="molecule type" value="Genomic_DNA"/>
</dbReference>
<dbReference type="InterPro" id="IPR010430">
    <property type="entry name" value="DUF1028"/>
</dbReference>
<dbReference type="InterPro" id="IPR014927">
    <property type="entry name" value="PG-bd_2"/>
</dbReference>
<dbReference type="Pfam" id="PF06267">
    <property type="entry name" value="DUF1028"/>
    <property type="match status" value="1"/>
</dbReference>
<evidence type="ECO:0000259" key="1">
    <source>
        <dbReference type="Pfam" id="PF08823"/>
    </source>
</evidence>
<organism evidence="2 3">
    <name type="scientific">Phycicoccus sonneratiae</name>
    <dbReference type="NCBI Taxonomy" id="2807628"/>
    <lineage>
        <taxon>Bacteria</taxon>
        <taxon>Bacillati</taxon>
        <taxon>Actinomycetota</taxon>
        <taxon>Actinomycetes</taxon>
        <taxon>Micrococcales</taxon>
        <taxon>Intrasporangiaceae</taxon>
        <taxon>Phycicoccus</taxon>
    </lineage>
</organism>
<reference evidence="2" key="1">
    <citation type="submission" date="2021-02" db="EMBL/GenBank/DDBJ databases">
        <title>Phycicoccus sp. MQZ13P-5T, whole genome shotgun sequence.</title>
        <authorList>
            <person name="Tuo L."/>
        </authorList>
    </citation>
    <scope>NUCLEOTIDE SEQUENCE</scope>
    <source>
        <strain evidence="2">MQZ13P-5</strain>
    </source>
</reference>
<feature type="domain" description="Putative peptidoglycan binding" evidence="1">
    <location>
        <begin position="212"/>
        <end position="272"/>
    </location>
</feature>
<dbReference type="InterPro" id="IPR029055">
    <property type="entry name" value="Ntn_hydrolases_N"/>
</dbReference>
<keyword evidence="3" id="KW-1185">Reference proteome</keyword>
<dbReference type="PANTHER" id="PTHR39328:SF1">
    <property type="entry name" value="BLL2871 PROTEIN"/>
    <property type="match status" value="1"/>
</dbReference>
<sequence>MTFSIAARDGDAWGVAVASKFLAVGSVVPRVVPGVAAIATQAMARVAYLDELEAALAAGADARSALADATAADAGREDRQVGVVGASGSATFTGSTCLHWAGGVSSSDATSAWAIQGNILTGPEVVEAMESAWHVQAGAPLDVRLLAVLLAGDAAGGDARGRQSAALLVRAPGAGYDAGGVVADLRVDDHPDAPLELSRLHGLSTLYFGTAEDVLPLEGALREEVAGLLAAAGQAGPPGTALEAALEAWMGEVNLENRHSSDGIDTRVLAVLREQPPA</sequence>
<name>A0ABS2CII2_9MICO</name>
<gene>
    <name evidence="2" type="ORF">JQN70_04695</name>
</gene>
<accession>A0ABS2CII2</accession>
<protein>
    <submittedName>
        <fullName evidence="2">DUF1028 domain-containing protein</fullName>
    </submittedName>
</protein>
<dbReference type="PANTHER" id="PTHR39328">
    <property type="entry name" value="BLL2871 PROTEIN"/>
    <property type="match status" value="1"/>
</dbReference>
<evidence type="ECO:0000313" key="2">
    <source>
        <dbReference type="EMBL" id="MBM6399679.1"/>
    </source>
</evidence>
<comment type="caution">
    <text evidence="2">The sequence shown here is derived from an EMBL/GenBank/DDBJ whole genome shotgun (WGS) entry which is preliminary data.</text>
</comment>
<dbReference type="Pfam" id="PF08823">
    <property type="entry name" value="PG_binding_2"/>
    <property type="match status" value="1"/>
</dbReference>
<evidence type="ECO:0000313" key="3">
    <source>
        <dbReference type="Proteomes" id="UP001430172"/>
    </source>
</evidence>
<dbReference type="Gene3D" id="3.60.20.10">
    <property type="entry name" value="Glutamine Phosphoribosylpyrophosphate, subunit 1, domain 1"/>
    <property type="match status" value="1"/>
</dbReference>
<dbReference type="SUPFAM" id="SSF56235">
    <property type="entry name" value="N-terminal nucleophile aminohydrolases (Ntn hydrolases)"/>
    <property type="match status" value="1"/>
</dbReference>
<dbReference type="Proteomes" id="UP001430172">
    <property type="component" value="Unassembled WGS sequence"/>
</dbReference>
<proteinExistence type="predicted"/>